<keyword evidence="3" id="KW-1185">Reference proteome</keyword>
<sequence>MAIQGVPGVTMQYLLVCDDNVPYTGIDIDLGRQLIKEVDTHQPPVERTEFGISALGTSMVPSKTAEVDWLTGLSNWPLNEESVYAQSSIGLNPVETQMHTVSPGFPHNPAVGVAPADFGNDGLPFSNINQSDENPSAPIPNGSMASAYDTSHPQQPWKLPDVDIDRTQTMPASVSVLGAPSLEDHMFDGLDYTSFAPK</sequence>
<comment type="caution">
    <text evidence="2">The sequence shown here is derived from an EMBL/GenBank/DDBJ whole genome shotgun (WGS) entry which is preliminary data.</text>
</comment>
<protein>
    <submittedName>
        <fullName evidence="2">Uncharacterized protein</fullName>
    </submittedName>
</protein>
<dbReference type="Proteomes" id="UP000283895">
    <property type="component" value="Unassembled WGS sequence"/>
</dbReference>
<feature type="region of interest" description="Disordered" evidence="1">
    <location>
        <begin position="128"/>
        <end position="153"/>
    </location>
</feature>
<gene>
    <name evidence="2" type="ORF">VMCG_05716</name>
</gene>
<evidence type="ECO:0000256" key="1">
    <source>
        <dbReference type="SAM" id="MobiDB-lite"/>
    </source>
</evidence>
<organism evidence="2 3">
    <name type="scientific">Cytospora schulzeri</name>
    <dbReference type="NCBI Taxonomy" id="448051"/>
    <lineage>
        <taxon>Eukaryota</taxon>
        <taxon>Fungi</taxon>
        <taxon>Dikarya</taxon>
        <taxon>Ascomycota</taxon>
        <taxon>Pezizomycotina</taxon>
        <taxon>Sordariomycetes</taxon>
        <taxon>Sordariomycetidae</taxon>
        <taxon>Diaporthales</taxon>
        <taxon>Cytosporaceae</taxon>
        <taxon>Cytospora</taxon>
    </lineage>
</organism>
<dbReference type="AlphaFoldDB" id="A0A423WI23"/>
<evidence type="ECO:0000313" key="3">
    <source>
        <dbReference type="Proteomes" id="UP000283895"/>
    </source>
</evidence>
<proteinExistence type="predicted"/>
<name>A0A423WI23_9PEZI</name>
<accession>A0A423WI23</accession>
<reference evidence="2 3" key="1">
    <citation type="submission" date="2015-09" db="EMBL/GenBank/DDBJ databases">
        <title>Host preference determinants of Valsa canker pathogens revealed by comparative genomics.</title>
        <authorList>
            <person name="Yin Z."/>
            <person name="Huang L."/>
        </authorList>
    </citation>
    <scope>NUCLEOTIDE SEQUENCE [LARGE SCALE GENOMIC DNA]</scope>
    <source>
        <strain evidence="2 3">03-1</strain>
    </source>
</reference>
<evidence type="ECO:0000313" key="2">
    <source>
        <dbReference type="EMBL" id="ROW02984.1"/>
    </source>
</evidence>
<dbReference type="EMBL" id="LKEA01000016">
    <property type="protein sequence ID" value="ROW02984.1"/>
    <property type="molecule type" value="Genomic_DNA"/>
</dbReference>